<keyword evidence="1" id="KW-0193">Cuticle</keyword>
<dbReference type="InterPro" id="IPR000618">
    <property type="entry name" value="Insect_cuticle"/>
</dbReference>
<feature type="non-terminal residue" evidence="2">
    <location>
        <position position="1"/>
    </location>
</feature>
<comment type="caution">
    <text evidence="2">The sequence shown here is derived from an EMBL/GenBank/DDBJ whole genome shotgun (WGS) entry which is preliminary data.</text>
</comment>
<gene>
    <name evidence="2" type="ORF">Bhyg_06682</name>
</gene>
<keyword evidence="3" id="KW-1185">Reference proteome</keyword>
<name>A0A9Q0S182_9DIPT</name>
<accession>A0A9Q0S182</accession>
<dbReference type="GO" id="GO:0042302">
    <property type="term" value="F:structural constituent of cuticle"/>
    <property type="evidence" value="ECO:0007669"/>
    <property type="project" value="UniProtKB-UniRule"/>
</dbReference>
<dbReference type="AlphaFoldDB" id="A0A9Q0S182"/>
<dbReference type="Proteomes" id="UP001151699">
    <property type="component" value="Chromosome B"/>
</dbReference>
<protein>
    <submittedName>
        <fullName evidence="2">Uncharacterized protein</fullName>
    </submittedName>
</protein>
<proteinExistence type="predicted"/>
<dbReference type="OrthoDB" id="6436078at2759"/>
<evidence type="ECO:0000313" key="2">
    <source>
        <dbReference type="EMBL" id="KAJ6641742.1"/>
    </source>
</evidence>
<dbReference type="Pfam" id="PF00379">
    <property type="entry name" value="Chitin_bind_4"/>
    <property type="match status" value="1"/>
</dbReference>
<reference evidence="2" key="1">
    <citation type="submission" date="2022-07" db="EMBL/GenBank/DDBJ databases">
        <authorList>
            <person name="Trinca V."/>
            <person name="Uliana J.V.C."/>
            <person name="Torres T.T."/>
            <person name="Ward R.J."/>
            <person name="Monesi N."/>
        </authorList>
    </citation>
    <scope>NUCLEOTIDE SEQUENCE</scope>
    <source>
        <strain evidence="2">HSMRA1968</strain>
        <tissue evidence="2">Whole embryos</tissue>
    </source>
</reference>
<sequence>TTNVYGPNDSGHTLVSLASISSVFAISVHLNHHFAVPSISETQPHLPSEVYMQSNSEVTRQTLGQPEILLRIPQVLPSHQNYDFYLPPSMDSGAKYDPNYSFLQDMQPPPVEQEPNYYEEKLKKGTKKYSAEEKHVNYKNPVKTEKVKKVKVAVIPHNFPVKDNAYAVESSKNYVTQRSERLTPLASMKIIRQGDMNTGEYLPEKKQENVQARQSNGGNDKHPETGGRVEYQMHGFNGPNSYKFGYDTGKGQNRQFRIEQRDKDGNVEGQYGFYDKNGRFNVIKYTSKLNEGFKAEKAQIV</sequence>
<dbReference type="PROSITE" id="PS51155">
    <property type="entry name" value="CHIT_BIND_RR_2"/>
    <property type="match status" value="1"/>
</dbReference>
<dbReference type="EMBL" id="WJQU01000002">
    <property type="protein sequence ID" value="KAJ6641742.1"/>
    <property type="molecule type" value="Genomic_DNA"/>
</dbReference>
<evidence type="ECO:0000313" key="3">
    <source>
        <dbReference type="Proteomes" id="UP001151699"/>
    </source>
</evidence>
<organism evidence="2 3">
    <name type="scientific">Pseudolycoriella hygida</name>
    <dbReference type="NCBI Taxonomy" id="35572"/>
    <lineage>
        <taxon>Eukaryota</taxon>
        <taxon>Metazoa</taxon>
        <taxon>Ecdysozoa</taxon>
        <taxon>Arthropoda</taxon>
        <taxon>Hexapoda</taxon>
        <taxon>Insecta</taxon>
        <taxon>Pterygota</taxon>
        <taxon>Neoptera</taxon>
        <taxon>Endopterygota</taxon>
        <taxon>Diptera</taxon>
        <taxon>Nematocera</taxon>
        <taxon>Sciaroidea</taxon>
        <taxon>Sciaridae</taxon>
        <taxon>Pseudolycoriella</taxon>
    </lineage>
</organism>
<evidence type="ECO:0000256" key="1">
    <source>
        <dbReference type="PROSITE-ProRule" id="PRU00497"/>
    </source>
</evidence>